<sequence length="182" mass="19999">MIRTTSARVAIAVATANGMQVPGWVDEALAAARSGKPDNTAAIWHGLDCGRVLAAVDRCLPHVRSWLLLTYGADGYASSRALHRVTSELYRQYAETRTIRMRPDRVVLAAAAVISDLRQQYRSPTREGAKPIQYTKAIGVGADRWRDYKPAVEAMIRIVDDWDRRGLATVADALPVALKEAV</sequence>
<dbReference type="Proteomes" id="UP000245474">
    <property type="component" value="Unassembled WGS sequence"/>
</dbReference>
<dbReference type="EMBL" id="QFFI01000027">
    <property type="protein sequence ID" value="PWG61750.1"/>
    <property type="molecule type" value="Genomic_DNA"/>
</dbReference>
<name>A0A2U2MXZ8_9GAMM</name>
<organism evidence="1 2">
    <name type="scientific">Sediminicurvatus halobius</name>
    <dbReference type="NCBI Taxonomy" id="2182432"/>
    <lineage>
        <taxon>Bacteria</taxon>
        <taxon>Pseudomonadati</taxon>
        <taxon>Pseudomonadota</taxon>
        <taxon>Gammaproteobacteria</taxon>
        <taxon>Chromatiales</taxon>
        <taxon>Ectothiorhodospiraceae</taxon>
        <taxon>Sediminicurvatus</taxon>
    </lineage>
</organism>
<evidence type="ECO:0000313" key="1">
    <source>
        <dbReference type="EMBL" id="PWG61750.1"/>
    </source>
</evidence>
<reference evidence="1 2" key="1">
    <citation type="submission" date="2018-05" db="EMBL/GenBank/DDBJ databases">
        <title>Spiribacter halobius sp. nov., a moderately halophilic bacterium isolated from marine solar saltern.</title>
        <authorList>
            <person name="Zheng W.-S."/>
            <person name="Lu D.-C."/>
            <person name="Du Z.-J."/>
        </authorList>
    </citation>
    <scope>NUCLEOTIDE SEQUENCE [LARGE SCALE GENOMIC DNA]</scope>
    <source>
        <strain evidence="1 2">E85</strain>
    </source>
</reference>
<dbReference type="AlphaFoldDB" id="A0A2U2MXZ8"/>
<keyword evidence="2" id="KW-1185">Reference proteome</keyword>
<protein>
    <submittedName>
        <fullName evidence="1">Uncharacterized protein</fullName>
    </submittedName>
</protein>
<comment type="caution">
    <text evidence="1">The sequence shown here is derived from an EMBL/GenBank/DDBJ whole genome shotgun (WGS) entry which is preliminary data.</text>
</comment>
<evidence type="ECO:0000313" key="2">
    <source>
        <dbReference type="Proteomes" id="UP000245474"/>
    </source>
</evidence>
<accession>A0A2U2MXZ8</accession>
<dbReference type="RefSeq" id="WP_109679622.1">
    <property type="nucleotide sequence ID" value="NZ_QFFI01000027.1"/>
</dbReference>
<proteinExistence type="predicted"/>
<gene>
    <name evidence="1" type="ORF">DEM34_14895</name>
</gene>